<reference evidence="2" key="1">
    <citation type="submission" date="2022-11" db="EMBL/GenBank/DDBJ databases">
        <authorList>
            <person name="Scott C."/>
            <person name="Bruce N."/>
        </authorList>
    </citation>
    <scope>NUCLEOTIDE SEQUENCE</scope>
</reference>
<sequence length="179" mass="20033">MTPPSDVDEVTLAPEAILRAVMLSLCDDYPTLIRALKATRALTKLSQSRAAAAEGDDSGKRKAEGEIFIIGEPGMFEEPYWYGYPTFHLRFQHVGTLERYLKWNGSIFLIGNLEPDYEGDFCADHDEGHAEIDTEDMKRECPEGFIYDCCDENGESKGCAKSRHQEQPSKSLRGGYGLD</sequence>
<proteinExistence type="predicted"/>
<evidence type="ECO:0000313" key="2">
    <source>
        <dbReference type="EMBL" id="CAI4212074.1"/>
    </source>
</evidence>
<comment type="caution">
    <text evidence="2">The sequence shown here is derived from an EMBL/GenBank/DDBJ whole genome shotgun (WGS) entry which is preliminary data.</text>
</comment>
<accession>A0A9P1GXE4</accession>
<gene>
    <name evidence="2" type="ORF">PPNO1_LOCUS1843</name>
</gene>
<dbReference type="AlphaFoldDB" id="A0A9P1GXE4"/>
<evidence type="ECO:0000256" key="1">
    <source>
        <dbReference type="SAM" id="MobiDB-lite"/>
    </source>
</evidence>
<dbReference type="PANTHER" id="PTHR38167:SF1">
    <property type="entry name" value="C2H2-TYPE DOMAIN-CONTAINING PROTEIN"/>
    <property type="match status" value="1"/>
</dbReference>
<dbReference type="Proteomes" id="UP000838763">
    <property type="component" value="Unassembled WGS sequence"/>
</dbReference>
<dbReference type="EMBL" id="CALLCH030000003">
    <property type="protein sequence ID" value="CAI4212074.1"/>
    <property type="molecule type" value="Genomic_DNA"/>
</dbReference>
<organism evidence="2 3">
    <name type="scientific">Parascedosporium putredinis</name>
    <dbReference type="NCBI Taxonomy" id="1442378"/>
    <lineage>
        <taxon>Eukaryota</taxon>
        <taxon>Fungi</taxon>
        <taxon>Dikarya</taxon>
        <taxon>Ascomycota</taxon>
        <taxon>Pezizomycotina</taxon>
        <taxon>Sordariomycetes</taxon>
        <taxon>Hypocreomycetidae</taxon>
        <taxon>Microascales</taxon>
        <taxon>Microascaceae</taxon>
        <taxon>Parascedosporium</taxon>
    </lineage>
</organism>
<feature type="region of interest" description="Disordered" evidence="1">
    <location>
        <begin position="156"/>
        <end position="179"/>
    </location>
</feature>
<evidence type="ECO:0000313" key="3">
    <source>
        <dbReference type="Proteomes" id="UP000838763"/>
    </source>
</evidence>
<dbReference type="PANTHER" id="PTHR38167">
    <property type="entry name" value="C2H2-TYPE DOMAIN-CONTAINING PROTEIN"/>
    <property type="match status" value="1"/>
</dbReference>
<keyword evidence="3" id="KW-1185">Reference proteome</keyword>
<dbReference type="OrthoDB" id="5422613at2759"/>
<name>A0A9P1GXE4_9PEZI</name>
<protein>
    <submittedName>
        <fullName evidence="2">Uncharacterized protein</fullName>
    </submittedName>
</protein>